<dbReference type="EMBL" id="BKCJ010337985">
    <property type="protein sequence ID" value="GEZ89061.1"/>
    <property type="molecule type" value="Genomic_DNA"/>
</dbReference>
<comment type="caution">
    <text evidence="2">The sequence shown here is derived from an EMBL/GenBank/DDBJ whole genome shotgun (WGS) entry which is preliminary data.</text>
</comment>
<protein>
    <submittedName>
        <fullName evidence="2">Uncharacterized protein</fullName>
    </submittedName>
</protein>
<evidence type="ECO:0000313" key="2">
    <source>
        <dbReference type="EMBL" id="GEZ89061.1"/>
    </source>
</evidence>
<reference evidence="2" key="1">
    <citation type="journal article" date="2019" name="Sci. Rep.">
        <title>Draft genome of Tanacetum cinerariifolium, the natural source of mosquito coil.</title>
        <authorList>
            <person name="Yamashiro T."/>
            <person name="Shiraishi A."/>
            <person name="Satake H."/>
            <person name="Nakayama K."/>
        </authorList>
    </citation>
    <scope>NUCLEOTIDE SEQUENCE</scope>
</reference>
<proteinExistence type="predicted"/>
<evidence type="ECO:0000256" key="1">
    <source>
        <dbReference type="SAM" id="MobiDB-lite"/>
    </source>
</evidence>
<accession>A0A699IVB1</accession>
<feature type="region of interest" description="Disordered" evidence="1">
    <location>
        <begin position="21"/>
        <end position="46"/>
    </location>
</feature>
<gene>
    <name evidence="2" type="ORF">Tci_561034</name>
</gene>
<feature type="non-terminal residue" evidence="2">
    <location>
        <position position="141"/>
    </location>
</feature>
<organism evidence="2">
    <name type="scientific">Tanacetum cinerariifolium</name>
    <name type="common">Dalmatian daisy</name>
    <name type="synonym">Chrysanthemum cinerariifolium</name>
    <dbReference type="NCBI Taxonomy" id="118510"/>
    <lineage>
        <taxon>Eukaryota</taxon>
        <taxon>Viridiplantae</taxon>
        <taxon>Streptophyta</taxon>
        <taxon>Embryophyta</taxon>
        <taxon>Tracheophyta</taxon>
        <taxon>Spermatophyta</taxon>
        <taxon>Magnoliopsida</taxon>
        <taxon>eudicotyledons</taxon>
        <taxon>Gunneridae</taxon>
        <taxon>Pentapetalae</taxon>
        <taxon>asterids</taxon>
        <taxon>campanulids</taxon>
        <taxon>Asterales</taxon>
        <taxon>Asteraceae</taxon>
        <taxon>Asteroideae</taxon>
        <taxon>Anthemideae</taxon>
        <taxon>Anthemidinae</taxon>
        <taxon>Tanacetum</taxon>
    </lineage>
</organism>
<dbReference type="AlphaFoldDB" id="A0A699IVB1"/>
<name>A0A699IVB1_TANCI</name>
<sequence length="141" mass="15842">MVLDNDGVAFKTTKEKVKSLDLKAKVTRKQTTDDSDSQGGSDEDLDKEEEAKAFNLMASNLCKFFRKGNRFGRDNRFGNSTNRFGRGRRYSFGNKLGESPKQKGVTVEHDSGLAFDLIRIGQLCDDDWIVSFTKVDCTISK</sequence>
<feature type="compositionally biased region" description="Acidic residues" evidence="1">
    <location>
        <begin position="33"/>
        <end position="46"/>
    </location>
</feature>